<evidence type="ECO:0000256" key="2">
    <source>
        <dbReference type="SAM" id="Phobius"/>
    </source>
</evidence>
<comment type="caution">
    <text evidence="3">The sequence shown here is derived from an EMBL/GenBank/DDBJ whole genome shotgun (WGS) entry which is preliminary data.</text>
</comment>
<keyword evidence="3" id="KW-0378">Hydrolase</keyword>
<keyword evidence="4" id="KW-1185">Reference proteome</keyword>
<feature type="compositionally biased region" description="Low complexity" evidence="1">
    <location>
        <begin position="90"/>
        <end position="132"/>
    </location>
</feature>
<keyword evidence="3" id="KW-0255">Endonuclease</keyword>
<reference evidence="3 4" key="1">
    <citation type="submission" date="2024-08" db="EMBL/GenBank/DDBJ databases">
        <title>Tateyamaria sp. nov., isolated from marine algae.</title>
        <authorList>
            <person name="Choi B.J."/>
            <person name="Kim J.M."/>
            <person name="Lee J.K."/>
            <person name="Choi D.G."/>
            <person name="Bayburt H."/>
            <person name="Baek J.H."/>
            <person name="Han D.M."/>
            <person name="Jeon C.O."/>
        </authorList>
    </citation>
    <scope>NUCLEOTIDE SEQUENCE [LARGE SCALE GENOMIC DNA]</scope>
    <source>
        <strain evidence="3 4">KMU-156</strain>
    </source>
</reference>
<feature type="transmembrane region" description="Helical" evidence="2">
    <location>
        <begin position="37"/>
        <end position="60"/>
    </location>
</feature>
<name>A0ABW8UVR9_9RHOB</name>
<keyword evidence="3" id="KW-0540">Nuclease</keyword>
<feature type="transmembrane region" description="Helical" evidence="2">
    <location>
        <begin position="12"/>
        <end position="31"/>
    </location>
</feature>
<keyword evidence="2" id="KW-0472">Membrane</keyword>
<sequence length="245" mass="25281">MNNENGMVSCALGCWLVAILGGVLGAVLLALLGGWTFVQAVFAGLVIAGIAGALLSWIMCKPLPALNEAKLGQKSDADLKAAAALEDAQARSEAVTTPPPTAAAAKTATATKAETAPAKKPAAKAKAPAAPKAKAKAEAKPATNPEPVSGGTKPETLKEAREGGPDNLKQIKGVGPKLEALLHSMGFYHFDQIAGWGPNEIAWVDENLEGFKGRVSRDEWVSQAKTLAEGGTTEFSKKVKKGGVY</sequence>
<dbReference type="Proteomes" id="UP001627408">
    <property type="component" value="Unassembled WGS sequence"/>
</dbReference>
<dbReference type="EMBL" id="JBHDIY010000002">
    <property type="protein sequence ID" value="MFL4470834.1"/>
    <property type="molecule type" value="Genomic_DNA"/>
</dbReference>
<accession>A0ABW8UVR9</accession>
<dbReference type="RefSeq" id="WP_407592673.1">
    <property type="nucleotide sequence ID" value="NZ_JBHDIY010000002.1"/>
</dbReference>
<evidence type="ECO:0000313" key="4">
    <source>
        <dbReference type="Proteomes" id="UP001627408"/>
    </source>
</evidence>
<evidence type="ECO:0000256" key="1">
    <source>
        <dbReference type="SAM" id="MobiDB-lite"/>
    </source>
</evidence>
<gene>
    <name evidence="3" type="ORF">ACERZ8_13425</name>
</gene>
<organism evidence="3 4">
    <name type="scientific">Tateyamaria armeniaca</name>
    <dbReference type="NCBI Taxonomy" id="2518930"/>
    <lineage>
        <taxon>Bacteria</taxon>
        <taxon>Pseudomonadati</taxon>
        <taxon>Pseudomonadota</taxon>
        <taxon>Alphaproteobacteria</taxon>
        <taxon>Rhodobacterales</taxon>
        <taxon>Roseobacteraceae</taxon>
        <taxon>Tateyamaria</taxon>
    </lineage>
</organism>
<proteinExistence type="predicted"/>
<dbReference type="GO" id="GO:0004519">
    <property type="term" value="F:endonuclease activity"/>
    <property type="evidence" value="ECO:0007669"/>
    <property type="project" value="UniProtKB-KW"/>
</dbReference>
<protein>
    <submittedName>
        <fullName evidence="3">Endonuclease</fullName>
    </submittedName>
</protein>
<dbReference type="Gene3D" id="1.10.150.20">
    <property type="entry name" value="5' to 3' exonuclease, C-terminal subdomain"/>
    <property type="match status" value="1"/>
</dbReference>
<feature type="region of interest" description="Disordered" evidence="1">
    <location>
        <begin position="90"/>
        <end position="170"/>
    </location>
</feature>
<feature type="compositionally biased region" description="Basic and acidic residues" evidence="1">
    <location>
        <begin position="155"/>
        <end position="164"/>
    </location>
</feature>
<keyword evidence="2" id="KW-1133">Transmembrane helix</keyword>
<keyword evidence="2" id="KW-0812">Transmembrane</keyword>
<evidence type="ECO:0000313" key="3">
    <source>
        <dbReference type="EMBL" id="MFL4470834.1"/>
    </source>
</evidence>